<dbReference type="Pfam" id="PF13915">
    <property type="entry name" value="DUF4210"/>
    <property type="match status" value="1"/>
</dbReference>
<feature type="compositionally biased region" description="Low complexity" evidence="1">
    <location>
        <begin position="71"/>
        <end position="95"/>
    </location>
</feature>
<reference evidence="4" key="3">
    <citation type="submission" date="2024-02" db="EMBL/GenBank/DDBJ databases">
        <title>Comparative genomics of Cryptococcus and Kwoniella reveals pathogenesis evolution and contrasting modes of karyotype evolution via chromosome fusion or intercentromeric recombination.</title>
        <authorList>
            <person name="Coelho M.A."/>
            <person name="David-Palma M."/>
            <person name="Shea T."/>
            <person name="Bowers K."/>
            <person name="McGinley-Smith S."/>
            <person name="Mohammad A.W."/>
            <person name="Gnirke A."/>
            <person name="Yurkov A.M."/>
            <person name="Nowrousian M."/>
            <person name="Sun S."/>
            <person name="Cuomo C.A."/>
            <person name="Heitman J."/>
        </authorList>
    </citation>
    <scope>NUCLEOTIDE SEQUENCE</scope>
    <source>
        <strain evidence="4">CBS 10117</strain>
    </source>
</reference>
<dbReference type="EMBL" id="CP144535">
    <property type="protein sequence ID" value="WWC62486.1"/>
    <property type="molecule type" value="Genomic_DNA"/>
</dbReference>
<gene>
    <name evidence="3" type="ORF">I303_05472</name>
    <name evidence="4" type="ORF">I303_105082</name>
</gene>
<evidence type="ECO:0000313" key="5">
    <source>
        <dbReference type="Proteomes" id="UP000078595"/>
    </source>
</evidence>
<feature type="compositionally biased region" description="Polar residues" evidence="1">
    <location>
        <begin position="481"/>
        <end position="494"/>
    </location>
</feature>
<sequence length="630" mass="69299">MTYIQSNSPLATPSSSTSPSPSASASFSSSYSYKSSPIRHSPLSQPPIVAGPSRTPSPAFYHHHIHIGNGTRPIPTPTSRISRRPSLSPLSSITSPSPPAHFSRSGNQHSPATPQRQSNQHDEAHTPSPPLSRSHPLLGSYHLSLLHSRMSHAHQPHELSNEFSLSLMSVGKGRSCPRELKFPKALEIPFSATYYDLFNPDAPSSPPSKPSFSVSSSPWTGNVNIETHYYTQFSSYVPRNPLHPDTSSMTTTPPSFPGYQVAPTGQLQILVKSSNSPIKVFLIPYDLRKVPLGGRLLIREKTYCRNSSQAQGNDELSKSKLKYAIQLQFVCVSANNMPDHRSREDDNPFTTRNQRISKSFVNSERLGKAYYISKSLKLVFVTAPPEKDEVLEIERKDEIVDPPSIEIETAPGGEEVLHSKRRKSSFAFSPGSLGKTSDDWIIHRSKWLSRQALYADRSSEEEEEDRVNPPDSPKIVDLNVMGNNDSEIDSSSVSARARYERSSRVSTTSPVPAPAPAPGPPPSVGLPSSEYQPSSPSLPLPSLRTTAKAILSPIPILSPLPIRSGAINHSRPITPTPTSPRSISPHIGNDHGPPLIWSPKSQRRMRREDGLEEVELSERLRRMKTHDGQA</sequence>
<dbReference type="PANTHER" id="PTHR13199">
    <property type="entry name" value="GH03947P"/>
    <property type="match status" value="1"/>
</dbReference>
<dbReference type="Proteomes" id="UP000078595">
    <property type="component" value="Chromosome 6"/>
</dbReference>
<dbReference type="OrthoDB" id="8625101at2759"/>
<feature type="region of interest" description="Disordered" evidence="1">
    <location>
        <begin position="457"/>
        <end position="541"/>
    </location>
</feature>
<proteinExistence type="predicted"/>
<dbReference type="KEGG" id="kdj:28969171"/>
<dbReference type="PANTHER" id="PTHR13199:SF11">
    <property type="entry name" value="PROTEIN ATOSSA"/>
    <property type="match status" value="1"/>
</dbReference>
<dbReference type="InterPro" id="IPR025261">
    <property type="entry name" value="Atos-like_cons_dom"/>
</dbReference>
<feature type="region of interest" description="Disordered" evidence="1">
    <location>
        <begin position="1"/>
        <end position="136"/>
    </location>
</feature>
<dbReference type="EMBL" id="KI894032">
    <property type="protein sequence ID" value="OBR84613.1"/>
    <property type="molecule type" value="Genomic_DNA"/>
</dbReference>
<evidence type="ECO:0000256" key="1">
    <source>
        <dbReference type="SAM" id="MobiDB-lite"/>
    </source>
</evidence>
<dbReference type="RefSeq" id="XP_018262455.1">
    <property type="nucleotide sequence ID" value="XM_018408764.1"/>
</dbReference>
<dbReference type="VEuPathDB" id="FungiDB:I303_05472"/>
<keyword evidence="5" id="KW-1185">Reference proteome</keyword>
<reference evidence="4" key="2">
    <citation type="submission" date="2013-07" db="EMBL/GenBank/DDBJ databases">
        <authorList>
            <consortium name="The Broad Institute Genome Sequencing Platform"/>
            <person name="Cuomo C."/>
            <person name="Litvintseva A."/>
            <person name="Chen Y."/>
            <person name="Heitman J."/>
            <person name="Sun S."/>
            <person name="Springer D."/>
            <person name="Dromer F."/>
            <person name="Young S.K."/>
            <person name="Zeng Q."/>
            <person name="Gargeya S."/>
            <person name="Fitzgerald M."/>
            <person name="Abouelleil A."/>
            <person name="Alvarado L."/>
            <person name="Berlin A.M."/>
            <person name="Chapman S.B."/>
            <person name="Dewar J."/>
            <person name="Goldberg J."/>
            <person name="Griggs A."/>
            <person name="Gujja S."/>
            <person name="Hansen M."/>
            <person name="Howarth C."/>
            <person name="Imamovic A."/>
            <person name="Larimer J."/>
            <person name="McCowan C."/>
            <person name="Murphy C."/>
            <person name="Pearson M."/>
            <person name="Priest M."/>
            <person name="Roberts A."/>
            <person name="Saif S."/>
            <person name="Shea T."/>
            <person name="Sykes S."/>
            <person name="Wortman J."/>
            <person name="Nusbaum C."/>
            <person name="Birren B."/>
        </authorList>
    </citation>
    <scope>NUCLEOTIDE SEQUENCE</scope>
    <source>
        <strain evidence="4">CBS 10117</strain>
    </source>
</reference>
<dbReference type="AlphaFoldDB" id="A0A1A6A3I2"/>
<evidence type="ECO:0000259" key="2">
    <source>
        <dbReference type="SMART" id="SM01177"/>
    </source>
</evidence>
<feature type="domain" description="Atos-like conserved" evidence="2">
    <location>
        <begin position="137"/>
        <end position="220"/>
    </location>
</feature>
<dbReference type="GeneID" id="28969171"/>
<dbReference type="SMART" id="SM01177">
    <property type="entry name" value="DUF4210"/>
    <property type="match status" value="1"/>
</dbReference>
<evidence type="ECO:0000313" key="4">
    <source>
        <dbReference type="EMBL" id="WWC62486.1"/>
    </source>
</evidence>
<feature type="compositionally biased region" description="Polar residues" evidence="1">
    <location>
        <begin position="104"/>
        <end position="118"/>
    </location>
</feature>
<protein>
    <recommendedName>
        <fullName evidence="2">Atos-like conserved domain-containing protein</fullName>
    </recommendedName>
</protein>
<feature type="compositionally biased region" description="Low complexity" evidence="1">
    <location>
        <begin position="1"/>
        <end position="36"/>
    </location>
</feature>
<name>A0A1A6A3I2_9TREE</name>
<dbReference type="InterPro" id="IPR051506">
    <property type="entry name" value="ATOS_Transcription_Regulators"/>
</dbReference>
<reference evidence="3" key="1">
    <citation type="submission" date="2013-07" db="EMBL/GenBank/DDBJ databases">
        <title>The Genome Sequence of Cryptococcus dejecticola CBS10117.</title>
        <authorList>
            <consortium name="The Broad Institute Genome Sequencing Platform"/>
            <person name="Cuomo C."/>
            <person name="Litvintseva A."/>
            <person name="Chen Y."/>
            <person name="Heitman J."/>
            <person name="Sun S."/>
            <person name="Springer D."/>
            <person name="Dromer F."/>
            <person name="Young S.K."/>
            <person name="Zeng Q."/>
            <person name="Gargeya S."/>
            <person name="Fitzgerald M."/>
            <person name="Abouelleil A."/>
            <person name="Alvarado L."/>
            <person name="Berlin A.M."/>
            <person name="Chapman S.B."/>
            <person name="Dewar J."/>
            <person name="Goldberg J."/>
            <person name="Griggs A."/>
            <person name="Gujja S."/>
            <person name="Hansen M."/>
            <person name="Howarth C."/>
            <person name="Imamovic A."/>
            <person name="Larimer J."/>
            <person name="McCowan C."/>
            <person name="Murphy C."/>
            <person name="Pearson M."/>
            <person name="Priest M."/>
            <person name="Roberts A."/>
            <person name="Saif S."/>
            <person name="Shea T."/>
            <person name="Sykes S."/>
            <person name="Wortman J."/>
            <person name="Nusbaum C."/>
            <person name="Birren B."/>
        </authorList>
    </citation>
    <scope>NUCLEOTIDE SEQUENCE [LARGE SCALE GENOMIC DNA]</scope>
    <source>
        <strain evidence="3">CBS 10117</strain>
    </source>
</reference>
<dbReference type="STRING" id="1296121.A0A1A6A3I2"/>
<feature type="compositionally biased region" description="Low complexity" evidence="1">
    <location>
        <begin position="525"/>
        <end position="541"/>
    </location>
</feature>
<accession>A0A1A6A3I2</accession>
<feature type="compositionally biased region" description="Pro residues" evidence="1">
    <location>
        <begin position="511"/>
        <end position="524"/>
    </location>
</feature>
<organism evidence="3">
    <name type="scientific">Kwoniella dejecticola CBS 10117</name>
    <dbReference type="NCBI Taxonomy" id="1296121"/>
    <lineage>
        <taxon>Eukaryota</taxon>
        <taxon>Fungi</taxon>
        <taxon>Dikarya</taxon>
        <taxon>Basidiomycota</taxon>
        <taxon>Agaricomycotina</taxon>
        <taxon>Tremellomycetes</taxon>
        <taxon>Tremellales</taxon>
        <taxon>Cryptococcaceae</taxon>
        <taxon>Kwoniella</taxon>
    </lineage>
</organism>
<feature type="region of interest" description="Disordered" evidence="1">
    <location>
        <begin position="567"/>
        <end position="611"/>
    </location>
</feature>
<evidence type="ECO:0000313" key="3">
    <source>
        <dbReference type="EMBL" id="OBR84613.1"/>
    </source>
</evidence>